<dbReference type="EMBL" id="MIGC01001800">
    <property type="protein sequence ID" value="PHJ22141.1"/>
    <property type="molecule type" value="Genomic_DNA"/>
</dbReference>
<reference evidence="2 3" key="1">
    <citation type="journal article" date="2017" name="Int. J. Parasitol.">
        <title>The genome of the protozoan parasite Cystoisospora suis and a reverse vaccinology approach to identify vaccine candidates.</title>
        <authorList>
            <person name="Palmieri N."/>
            <person name="Shrestha A."/>
            <person name="Ruttkowski B."/>
            <person name="Beck T."/>
            <person name="Vogl C."/>
            <person name="Tomley F."/>
            <person name="Blake D.P."/>
            <person name="Joachim A."/>
        </authorList>
    </citation>
    <scope>NUCLEOTIDE SEQUENCE [LARGE SCALE GENOMIC DNA]</scope>
    <source>
        <strain evidence="2 3">Wien I</strain>
    </source>
</reference>
<organism evidence="2 3">
    <name type="scientific">Cystoisospora suis</name>
    <dbReference type="NCBI Taxonomy" id="483139"/>
    <lineage>
        <taxon>Eukaryota</taxon>
        <taxon>Sar</taxon>
        <taxon>Alveolata</taxon>
        <taxon>Apicomplexa</taxon>
        <taxon>Conoidasida</taxon>
        <taxon>Coccidia</taxon>
        <taxon>Eucoccidiorida</taxon>
        <taxon>Eimeriorina</taxon>
        <taxon>Sarcocystidae</taxon>
        <taxon>Cystoisospora</taxon>
    </lineage>
</organism>
<evidence type="ECO:0000313" key="2">
    <source>
        <dbReference type="EMBL" id="PHJ22141.1"/>
    </source>
</evidence>
<keyword evidence="3" id="KW-1185">Reference proteome</keyword>
<dbReference type="AlphaFoldDB" id="A0A2C6KDL1"/>
<dbReference type="Proteomes" id="UP000221165">
    <property type="component" value="Unassembled WGS sequence"/>
</dbReference>
<feature type="region of interest" description="Disordered" evidence="1">
    <location>
        <begin position="71"/>
        <end position="169"/>
    </location>
</feature>
<name>A0A2C6KDL1_9APIC</name>
<accession>A0A2C6KDL1</accession>
<protein>
    <submittedName>
        <fullName evidence="2">Uncharacterized protein</fullName>
    </submittedName>
</protein>
<gene>
    <name evidence="2" type="ORF">CSUI_004015</name>
</gene>
<feature type="compositionally biased region" description="Low complexity" evidence="1">
    <location>
        <begin position="71"/>
        <end position="106"/>
    </location>
</feature>
<proteinExistence type="predicted"/>
<feature type="non-terminal residue" evidence="2">
    <location>
        <position position="169"/>
    </location>
</feature>
<dbReference type="GeneID" id="94427421"/>
<sequence>MLTPSPSRISIFSSSSIEGLSLRSSLLSLQKSLSSCSAPRFLSSSSFSLFPSSLTFDQSIFHCRNKSTSLLTHTHTSPSSPRISSSSFSPLSLSHAGTLPSSFSSSSKERRDRHLSSFFSPLTGRHASAFSTTKHRSLEEEEEEKNGEDLAQPNCRKKEKIGEDTSGNN</sequence>
<evidence type="ECO:0000313" key="3">
    <source>
        <dbReference type="Proteomes" id="UP000221165"/>
    </source>
</evidence>
<evidence type="ECO:0000256" key="1">
    <source>
        <dbReference type="SAM" id="MobiDB-lite"/>
    </source>
</evidence>
<dbReference type="RefSeq" id="XP_067923818.1">
    <property type="nucleotide sequence ID" value="XM_068064210.1"/>
</dbReference>
<comment type="caution">
    <text evidence="2">The sequence shown here is derived from an EMBL/GenBank/DDBJ whole genome shotgun (WGS) entry which is preliminary data.</text>
</comment>
<dbReference type="VEuPathDB" id="ToxoDB:CSUI_004015"/>